<dbReference type="RefSeq" id="WP_311678132.1">
    <property type="nucleotide sequence ID" value="NZ_JAVREU010000001.1"/>
</dbReference>
<reference evidence="3" key="1">
    <citation type="submission" date="2023-07" db="EMBL/GenBank/DDBJ databases">
        <title>30 novel species of actinomycetes from the DSMZ collection.</title>
        <authorList>
            <person name="Nouioui I."/>
        </authorList>
    </citation>
    <scope>NUCLEOTIDE SEQUENCE [LARGE SCALE GENOMIC DNA]</scope>
    <source>
        <strain evidence="3">DSM 41921</strain>
    </source>
</reference>
<keyword evidence="3" id="KW-1185">Reference proteome</keyword>
<gene>
    <name evidence="2" type="ORF">RM641_00800</name>
</gene>
<evidence type="ECO:0000256" key="1">
    <source>
        <dbReference type="SAM" id="MobiDB-lite"/>
    </source>
</evidence>
<name>A0ABU2P2J7_9ACTN</name>
<evidence type="ECO:0008006" key="4">
    <source>
        <dbReference type="Google" id="ProtNLM"/>
    </source>
</evidence>
<feature type="compositionally biased region" description="Pro residues" evidence="1">
    <location>
        <begin position="73"/>
        <end position="87"/>
    </location>
</feature>
<evidence type="ECO:0000313" key="3">
    <source>
        <dbReference type="Proteomes" id="UP001183586"/>
    </source>
</evidence>
<feature type="region of interest" description="Disordered" evidence="1">
    <location>
        <begin position="36"/>
        <end position="96"/>
    </location>
</feature>
<evidence type="ECO:0000313" key="2">
    <source>
        <dbReference type="EMBL" id="MDT0385968.1"/>
    </source>
</evidence>
<dbReference type="Proteomes" id="UP001183586">
    <property type="component" value="Unassembled WGS sequence"/>
</dbReference>
<comment type="caution">
    <text evidence="2">The sequence shown here is derived from an EMBL/GenBank/DDBJ whole genome shotgun (WGS) entry which is preliminary data.</text>
</comment>
<dbReference type="PROSITE" id="PS51257">
    <property type="entry name" value="PROKAR_LIPOPROTEIN"/>
    <property type="match status" value="1"/>
</dbReference>
<proteinExistence type="predicted"/>
<dbReference type="EMBL" id="JAVREU010000001">
    <property type="protein sequence ID" value="MDT0385968.1"/>
    <property type="molecule type" value="Genomic_DNA"/>
</dbReference>
<protein>
    <recommendedName>
        <fullName evidence="4">Lipoprotein</fullName>
    </recommendedName>
</protein>
<accession>A0ABU2P2J7</accession>
<sequence>MSRDFGSTGNTVWISVVTLVALSAVGCGHIELPEDPVTGQTVTTPAGEPAAPLTPPDPEPDPEPNLDDAPTASTPPTPDRTPPPQQEPAPDALPEGRVPQRLVGEWDGDGPGPARLTKIAFMADGTAALYPNSGGVLSGTAVVSGSSMTIYVPGTRMVVGNWSIERFEVEGYVFENLLLDGVSYVRQISGG</sequence>
<organism evidence="2 3">
    <name type="scientific">Streptomyces dubilierae</name>
    <dbReference type="NCBI Taxonomy" id="3075533"/>
    <lineage>
        <taxon>Bacteria</taxon>
        <taxon>Bacillati</taxon>
        <taxon>Actinomycetota</taxon>
        <taxon>Actinomycetes</taxon>
        <taxon>Kitasatosporales</taxon>
        <taxon>Streptomycetaceae</taxon>
        <taxon>Streptomyces</taxon>
    </lineage>
</organism>